<name>A0A413F7V2_9FIRM</name>
<reference evidence="3 4" key="1">
    <citation type="submission" date="2018-08" db="EMBL/GenBank/DDBJ databases">
        <title>A genome reference for cultivated species of the human gut microbiota.</title>
        <authorList>
            <person name="Zou Y."/>
            <person name="Xue W."/>
            <person name="Luo G."/>
        </authorList>
    </citation>
    <scope>NUCLEOTIDE SEQUENCE [LARGE SCALE GENOMIC DNA]</scope>
    <source>
        <strain evidence="3 4">AF04-15</strain>
    </source>
</reference>
<comment type="caution">
    <text evidence="3">The sequence shown here is derived from an EMBL/GenBank/DDBJ whole genome shotgun (WGS) entry which is preliminary data.</text>
</comment>
<evidence type="ECO:0000259" key="2">
    <source>
        <dbReference type="Pfam" id="PF04993"/>
    </source>
</evidence>
<feature type="compositionally biased region" description="Basic and acidic residues" evidence="1">
    <location>
        <begin position="110"/>
        <end position="127"/>
    </location>
</feature>
<dbReference type="AlphaFoldDB" id="A0A413F7V2"/>
<dbReference type="Gene3D" id="3.30.1460.30">
    <property type="entry name" value="YgaC/TfoX-N like chaperone"/>
    <property type="match status" value="1"/>
</dbReference>
<dbReference type="Proteomes" id="UP000283880">
    <property type="component" value="Unassembled WGS sequence"/>
</dbReference>
<dbReference type="SUPFAM" id="SSF159894">
    <property type="entry name" value="YgaC/TfoX-N like"/>
    <property type="match status" value="1"/>
</dbReference>
<evidence type="ECO:0000313" key="4">
    <source>
        <dbReference type="Proteomes" id="UP000283880"/>
    </source>
</evidence>
<dbReference type="OrthoDB" id="9803291at2"/>
<dbReference type="RefSeq" id="WP_007715000.1">
    <property type="nucleotide sequence ID" value="NZ_BAABXR010000002.1"/>
</dbReference>
<feature type="domain" description="TfoX N-terminal" evidence="2">
    <location>
        <begin position="14"/>
        <end position="65"/>
    </location>
</feature>
<protein>
    <submittedName>
        <fullName evidence="3">Competence protein TfoX</fullName>
    </submittedName>
</protein>
<dbReference type="EMBL" id="QSBM01000027">
    <property type="protein sequence ID" value="RGX22473.1"/>
    <property type="molecule type" value="Genomic_DNA"/>
</dbReference>
<evidence type="ECO:0000313" key="3">
    <source>
        <dbReference type="EMBL" id="RGX22473.1"/>
    </source>
</evidence>
<dbReference type="Pfam" id="PF04993">
    <property type="entry name" value="TfoX_N"/>
    <property type="match status" value="1"/>
</dbReference>
<proteinExistence type="predicted"/>
<accession>A0A413F7V2</accession>
<evidence type="ECO:0000256" key="1">
    <source>
        <dbReference type="SAM" id="MobiDB-lite"/>
    </source>
</evidence>
<organism evidence="3 4">
    <name type="scientific">Enterocloster asparagiformis</name>
    <dbReference type="NCBI Taxonomy" id="333367"/>
    <lineage>
        <taxon>Bacteria</taxon>
        <taxon>Bacillati</taxon>
        <taxon>Bacillota</taxon>
        <taxon>Clostridia</taxon>
        <taxon>Lachnospirales</taxon>
        <taxon>Lachnospiraceae</taxon>
        <taxon>Enterocloster</taxon>
    </lineage>
</organism>
<feature type="compositionally biased region" description="Basic residues" evidence="1">
    <location>
        <begin position="100"/>
        <end position="109"/>
    </location>
</feature>
<feature type="region of interest" description="Disordered" evidence="1">
    <location>
        <begin position="95"/>
        <end position="127"/>
    </location>
</feature>
<dbReference type="InterPro" id="IPR007076">
    <property type="entry name" value="TfoX_N"/>
</dbReference>
<sequence>MASTREYMEFVAGQLSGAGAITYRKLFGEYGLYCDGKFFGTVEGNQLYLKVTEAGRRLLPDAEIASPHEGSNLLTVEEVEDREFLAKLVRATCGELPAPKPKKPKASKPKKAEKEPNHKGEDLWKKT</sequence>
<gene>
    <name evidence="3" type="ORF">DWV29_25365</name>
</gene>